<feature type="compositionally biased region" description="Basic and acidic residues" evidence="3">
    <location>
        <begin position="422"/>
        <end position="431"/>
    </location>
</feature>
<feature type="compositionally biased region" description="Polar residues" evidence="3">
    <location>
        <begin position="586"/>
        <end position="595"/>
    </location>
</feature>
<feature type="compositionally biased region" description="Polar residues" evidence="3">
    <location>
        <begin position="436"/>
        <end position="456"/>
    </location>
</feature>
<keyword evidence="6" id="KW-1185">Reference proteome</keyword>
<dbReference type="InterPro" id="IPR035964">
    <property type="entry name" value="I/LWEQ_dom_sf"/>
</dbReference>
<dbReference type="FunFam" id="1.20.1420.10:FF:000007">
    <property type="entry name" value="Talin 2"/>
    <property type="match status" value="1"/>
</dbReference>
<organism evidence="5 6">
    <name type="scientific">Ignelater luminosus</name>
    <name type="common">Cucubano</name>
    <name type="synonym">Pyrophorus luminosus</name>
    <dbReference type="NCBI Taxonomy" id="2038154"/>
    <lineage>
        <taxon>Eukaryota</taxon>
        <taxon>Metazoa</taxon>
        <taxon>Ecdysozoa</taxon>
        <taxon>Arthropoda</taxon>
        <taxon>Hexapoda</taxon>
        <taxon>Insecta</taxon>
        <taxon>Pterygota</taxon>
        <taxon>Neoptera</taxon>
        <taxon>Endopterygota</taxon>
        <taxon>Coleoptera</taxon>
        <taxon>Polyphaga</taxon>
        <taxon>Elateriformia</taxon>
        <taxon>Elateroidea</taxon>
        <taxon>Elateridae</taxon>
        <taxon>Agrypninae</taxon>
        <taxon>Pyrophorini</taxon>
        <taxon>Ignelater</taxon>
    </lineage>
</organism>
<dbReference type="GO" id="GO:0030036">
    <property type="term" value="P:actin cytoskeleton organization"/>
    <property type="evidence" value="ECO:0007669"/>
    <property type="project" value="TreeGrafter"/>
</dbReference>
<dbReference type="Pfam" id="PF01608">
    <property type="entry name" value="I_LWEQ"/>
    <property type="match status" value="1"/>
</dbReference>
<comment type="caution">
    <text evidence="5">The sequence shown here is derived from an EMBL/GenBank/DDBJ whole genome shotgun (WGS) entry which is preliminary data.</text>
</comment>
<gene>
    <name evidence="5" type="ORF">ILUMI_08844</name>
</gene>
<comment type="subcellular location">
    <subcellularLocation>
        <location evidence="1">Cytoplasm</location>
    </subcellularLocation>
</comment>
<feature type="compositionally biased region" description="Polar residues" evidence="3">
    <location>
        <begin position="519"/>
        <end position="532"/>
    </location>
</feature>
<protein>
    <recommendedName>
        <fullName evidence="4">I/LWEQ domain-containing protein</fullName>
    </recommendedName>
</protein>
<keyword evidence="2" id="KW-0963">Cytoplasm</keyword>
<evidence type="ECO:0000313" key="5">
    <source>
        <dbReference type="EMBL" id="KAF2897331.1"/>
    </source>
</evidence>
<feature type="compositionally biased region" description="Polar residues" evidence="3">
    <location>
        <begin position="608"/>
        <end position="618"/>
    </location>
</feature>
<feature type="region of interest" description="Disordered" evidence="3">
    <location>
        <begin position="511"/>
        <end position="532"/>
    </location>
</feature>
<dbReference type="GO" id="GO:0005737">
    <property type="term" value="C:cytoplasm"/>
    <property type="evidence" value="ECO:0007669"/>
    <property type="project" value="UniProtKB-SubCell"/>
</dbReference>
<accession>A0A8K0GFL6</accession>
<dbReference type="SMART" id="SM00307">
    <property type="entry name" value="ILWEQ"/>
    <property type="match status" value="1"/>
</dbReference>
<dbReference type="Pfam" id="PF21896">
    <property type="entry name" value="Talin_IBS2B"/>
    <property type="match status" value="1"/>
</dbReference>
<evidence type="ECO:0000256" key="2">
    <source>
        <dbReference type="ARBA" id="ARBA00022490"/>
    </source>
</evidence>
<dbReference type="InterPro" id="IPR054082">
    <property type="entry name" value="Talin_IBS2B"/>
</dbReference>
<dbReference type="EMBL" id="VTPC01004285">
    <property type="protein sequence ID" value="KAF2897331.1"/>
    <property type="molecule type" value="Genomic_DNA"/>
</dbReference>
<dbReference type="GO" id="GO:0005925">
    <property type="term" value="C:focal adhesion"/>
    <property type="evidence" value="ECO:0007669"/>
    <property type="project" value="TreeGrafter"/>
</dbReference>
<dbReference type="OrthoDB" id="6783997at2759"/>
<evidence type="ECO:0000256" key="1">
    <source>
        <dbReference type="ARBA" id="ARBA00004496"/>
    </source>
</evidence>
<feature type="domain" description="I/LWEQ" evidence="4">
    <location>
        <begin position="170"/>
        <end position="410"/>
    </location>
</feature>
<dbReference type="PANTHER" id="PTHR19981">
    <property type="entry name" value="TALIN"/>
    <property type="match status" value="1"/>
</dbReference>
<sequence>MVTNVTSLLKTVKAVEDEHTRGTRALESTIEAMGQEIRALNSSDGCKSGVTPEDIIRCTKSITKATAKSVAAGMSNKQDDIIAAANMSRKAISDMLIICKSAAYNVAETPELRNRTLQAGQDCAQQFRELLFAILQGNSADAKHILPPISRRIAQCVTELVTVAELLKGSDWVDPDDPTVIAENELLGAAASIDAAAKRLASLRPRKTIKTHDLDESMNFDEMILEAAKSIAAATSALVKAASAAQRELIDSGKMSRTPISSSDDGQWSEGLISAARLVAAATHSLVESANALVQGLASEEKLISSAKQVASSTAQLLVACKVKAECDTEATRRLQQAGNAVIRSTDNLVRAAQRAISVEEERSLILNKRMVGGIAQEINARSEVLRIERQLEEARGKLTAIRQAKYKLRGGDTSGDDTDGYDSHHYDSHAYDSSQSPYSSKFNTQNTSYNDTYSHLESPEKVSSLERNKRKQNMLLGEINALDSAVYGGTNSYGQNTNYDTHPSYTSFSDNAPKFGSVPSSPHQQYAPSSPHQYSSVAVNQQYSPPTKMYSGTSSFKPPISETTTHTASADTHRFCPTTNVTAKPFGSATNTSPKPFGSTFKYEQPDQLSKPQDSFGSDYKTSSFSMLEPYGEGYRTSEYSTNVTKTPGGYRTDSYKYETYQSASKPVDTFSSTTEQYFTATPHESLQFSPIKKEFDSFKNGSDYQSAFSSNVEVINEPPVIRDSDSLEQKMLKKSVRQQIIEKKTVTTTKSSKQESSTKNFRFE</sequence>
<reference evidence="5" key="1">
    <citation type="submission" date="2019-08" db="EMBL/GenBank/DDBJ databases">
        <title>The genome of the North American firefly Photinus pyralis.</title>
        <authorList>
            <consortium name="Photinus pyralis genome working group"/>
            <person name="Fallon T.R."/>
            <person name="Sander Lower S.E."/>
            <person name="Weng J.-K."/>
        </authorList>
    </citation>
    <scope>NUCLEOTIDE SEQUENCE</scope>
    <source>
        <strain evidence="5">TRF0915ILg1</strain>
        <tissue evidence="5">Whole body</tissue>
    </source>
</reference>
<dbReference type="Gene3D" id="1.20.1420.10">
    <property type="entry name" value="Talin, central domain"/>
    <property type="match status" value="1"/>
</dbReference>
<dbReference type="InterPro" id="IPR002558">
    <property type="entry name" value="ILWEQ_dom"/>
</dbReference>
<dbReference type="PROSITE" id="PS50945">
    <property type="entry name" value="I_LWEQ"/>
    <property type="match status" value="1"/>
</dbReference>
<dbReference type="GO" id="GO:0005178">
    <property type="term" value="F:integrin binding"/>
    <property type="evidence" value="ECO:0007669"/>
    <property type="project" value="TreeGrafter"/>
</dbReference>
<evidence type="ECO:0000313" key="6">
    <source>
        <dbReference type="Proteomes" id="UP000801492"/>
    </source>
</evidence>
<dbReference type="FunFam" id="1.20.1410.10:FF:000001">
    <property type="entry name" value="Talin 2"/>
    <property type="match status" value="1"/>
</dbReference>
<evidence type="ECO:0000256" key="3">
    <source>
        <dbReference type="SAM" id="MobiDB-lite"/>
    </source>
</evidence>
<dbReference type="Proteomes" id="UP000801492">
    <property type="component" value="Unassembled WGS sequence"/>
</dbReference>
<feature type="region of interest" description="Disordered" evidence="3">
    <location>
        <begin position="586"/>
        <end position="618"/>
    </location>
</feature>
<dbReference type="GO" id="GO:0005886">
    <property type="term" value="C:plasma membrane"/>
    <property type="evidence" value="ECO:0007669"/>
    <property type="project" value="TreeGrafter"/>
</dbReference>
<dbReference type="GO" id="GO:0003779">
    <property type="term" value="F:actin binding"/>
    <property type="evidence" value="ECO:0007669"/>
    <property type="project" value="InterPro"/>
</dbReference>
<name>A0A8K0GFL6_IGNLU</name>
<proteinExistence type="predicted"/>
<evidence type="ECO:0000259" key="4">
    <source>
        <dbReference type="PROSITE" id="PS50945"/>
    </source>
</evidence>
<dbReference type="SUPFAM" id="SSF109885">
    <property type="entry name" value="I/LWEQ domain"/>
    <property type="match status" value="1"/>
</dbReference>
<feature type="region of interest" description="Disordered" evidence="3">
    <location>
        <begin position="410"/>
        <end position="467"/>
    </location>
</feature>
<feature type="compositionally biased region" description="Basic and acidic residues" evidence="3">
    <location>
        <begin position="458"/>
        <end position="467"/>
    </location>
</feature>
<dbReference type="AlphaFoldDB" id="A0A8K0GFL6"/>
<dbReference type="PANTHER" id="PTHR19981:SF1">
    <property type="entry name" value="RHEA, ISOFORM B"/>
    <property type="match status" value="1"/>
</dbReference>
<dbReference type="Gene3D" id="1.20.1410.10">
    <property type="entry name" value="I/LWEQ domain"/>
    <property type="match status" value="1"/>
</dbReference>
<dbReference type="GO" id="GO:0098609">
    <property type="term" value="P:cell-cell adhesion"/>
    <property type="evidence" value="ECO:0007669"/>
    <property type="project" value="TreeGrafter"/>
</dbReference>